<evidence type="ECO:0000256" key="2">
    <source>
        <dbReference type="ARBA" id="ARBA00022475"/>
    </source>
</evidence>
<keyword evidence="4 10" id="KW-0808">Transferase</keyword>
<dbReference type="GO" id="GO:0009103">
    <property type="term" value="P:lipopolysaccharide biosynthetic process"/>
    <property type="evidence" value="ECO:0007669"/>
    <property type="project" value="UniProtKB-ARBA"/>
</dbReference>
<keyword evidence="6 8" id="KW-1133">Transmembrane helix</keyword>
<comment type="subcellular location">
    <subcellularLocation>
        <location evidence="1">Cell membrane</location>
        <topology evidence="1">Multi-pass membrane protein</topology>
    </subcellularLocation>
</comment>
<keyword evidence="5 8" id="KW-0812">Transmembrane</keyword>
<protein>
    <submittedName>
        <fullName evidence="10">Glycosyltransferase family 39 protein</fullName>
    </submittedName>
</protein>
<feature type="transmembrane region" description="Helical" evidence="8">
    <location>
        <begin position="262"/>
        <end position="287"/>
    </location>
</feature>
<evidence type="ECO:0000259" key="9">
    <source>
        <dbReference type="Pfam" id="PF13231"/>
    </source>
</evidence>
<evidence type="ECO:0000256" key="3">
    <source>
        <dbReference type="ARBA" id="ARBA00022676"/>
    </source>
</evidence>
<evidence type="ECO:0000256" key="4">
    <source>
        <dbReference type="ARBA" id="ARBA00022679"/>
    </source>
</evidence>
<feature type="transmembrane region" description="Helical" evidence="8">
    <location>
        <begin position="437"/>
        <end position="459"/>
    </location>
</feature>
<dbReference type="AlphaFoldDB" id="A0A7T0C273"/>
<feature type="transmembrane region" description="Helical" evidence="8">
    <location>
        <begin position="170"/>
        <end position="203"/>
    </location>
</feature>
<proteinExistence type="predicted"/>
<dbReference type="InterPro" id="IPR038731">
    <property type="entry name" value="RgtA/B/C-like"/>
</dbReference>
<dbReference type="Proteomes" id="UP000594464">
    <property type="component" value="Chromosome"/>
</dbReference>
<dbReference type="GO" id="GO:0005886">
    <property type="term" value="C:plasma membrane"/>
    <property type="evidence" value="ECO:0007669"/>
    <property type="project" value="UniProtKB-SubCell"/>
</dbReference>
<organism evidence="10 11">
    <name type="scientific">Candidatus Nitrohelix vancouverensis</name>
    <dbReference type="NCBI Taxonomy" id="2705534"/>
    <lineage>
        <taxon>Bacteria</taxon>
        <taxon>Pseudomonadati</taxon>
        <taxon>Nitrospinota/Tectimicrobiota group</taxon>
        <taxon>Nitrospinota</taxon>
        <taxon>Nitrospinia</taxon>
        <taxon>Nitrospinales</taxon>
        <taxon>Nitrospinaceae</taxon>
        <taxon>Candidatus Nitrohelix</taxon>
    </lineage>
</organism>
<evidence type="ECO:0000313" key="11">
    <source>
        <dbReference type="Proteomes" id="UP000594464"/>
    </source>
</evidence>
<accession>A0A7T0C273</accession>
<dbReference type="GO" id="GO:0016763">
    <property type="term" value="F:pentosyltransferase activity"/>
    <property type="evidence" value="ECO:0007669"/>
    <property type="project" value="TreeGrafter"/>
</dbReference>
<feature type="domain" description="Glycosyltransferase RgtA/B/C/D-like" evidence="9">
    <location>
        <begin position="70"/>
        <end position="229"/>
    </location>
</feature>
<feature type="transmembrane region" description="Helical" evidence="8">
    <location>
        <begin position="406"/>
        <end position="425"/>
    </location>
</feature>
<evidence type="ECO:0000256" key="5">
    <source>
        <dbReference type="ARBA" id="ARBA00022692"/>
    </source>
</evidence>
<dbReference type="KEGG" id="nva:G3M78_07240"/>
<reference evidence="11" key="1">
    <citation type="submission" date="2020-02" db="EMBL/GenBank/DDBJ databases">
        <title>Genomic and physiological characterization of two novel Nitrospinaceae genera.</title>
        <authorList>
            <person name="Mueller A.J."/>
            <person name="Jung M.-Y."/>
            <person name="Strachan C.R."/>
            <person name="Herbold C.W."/>
            <person name="Kirkegaard R.H."/>
            <person name="Daims H."/>
        </authorList>
    </citation>
    <scope>NUCLEOTIDE SEQUENCE [LARGE SCALE GENOMIC DNA]</scope>
</reference>
<feature type="transmembrane region" description="Helical" evidence="8">
    <location>
        <begin position="215"/>
        <end position="236"/>
    </location>
</feature>
<dbReference type="PANTHER" id="PTHR33908">
    <property type="entry name" value="MANNOSYLTRANSFERASE YKCB-RELATED"/>
    <property type="match status" value="1"/>
</dbReference>
<dbReference type="InterPro" id="IPR050297">
    <property type="entry name" value="LipidA_mod_glycosyltrf_83"/>
</dbReference>
<feature type="transmembrane region" description="Helical" evidence="8">
    <location>
        <begin position="377"/>
        <end position="400"/>
    </location>
</feature>
<feature type="transmembrane region" description="Helical" evidence="8">
    <location>
        <begin position="321"/>
        <end position="340"/>
    </location>
</feature>
<evidence type="ECO:0000256" key="6">
    <source>
        <dbReference type="ARBA" id="ARBA00022989"/>
    </source>
</evidence>
<evidence type="ECO:0000256" key="7">
    <source>
        <dbReference type="ARBA" id="ARBA00023136"/>
    </source>
</evidence>
<evidence type="ECO:0000313" key="10">
    <source>
        <dbReference type="EMBL" id="QPJ65192.1"/>
    </source>
</evidence>
<feature type="transmembrane region" description="Helical" evidence="8">
    <location>
        <begin position="94"/>
        <end position="115"/>
    </location>
</feature>
<dbReference type="Pfam" id="PF13231">
    <property type="entry name" value="PMT_2"/>
    <property type="match status" value="1"/>
</dbReference>
<keyword evidence="7 8" id="KW-0472">Membrane</keyword>
<keyword evidence="2" id="KW-1003">Cell membrane</keyword>
<evidence type="ECO:0000256" key="1">
    <source>
        <dbReference type="ARBA" id="ARBA00004651"/>
    </source>
</evidence>
<dbReference type="EMBL" id="CP048620">
    <property type="protein sequence ID" value="QPJ65192.1"/>
    <property type="molecule type" value="Genomic_DNA"/>
</dbReference>
<gene>
    <name evidence="10" type="ORF">G3M78_07240</name>
</gene>
<name>A0A7T0C273_9BACT</name>
<feature type="transmembrane region" description="Helical" evidence="8">
    <location>
        <begin position="346"/>
        <end position="365"/>
    </location>
</feature>
<evidence type="ECO:0000256" key="8">
    <source>
        <dbReference type="SAM" id="Phobius"/>
    </source>
</evidence>
<sequence>MQHSSPASRTSELLLAATLALISLFAFSYSIDAVPPYHTDENFYVESVKNMTASGDYITPVYHEKKRFAKPILYYWLVAASYKLFGADHASARLVSALSGALCVFVTFLLARRLFDSRTAFISASILPGLYLHAQISRWAITDMTVALFILTSLYCFIRAVDTEKIHAGWIYGFYIFIGLGFMTKGPPALLIPAATLATFFALRRDASLLKPLRIFQGLTLVIAMNLPWFTTMFLLHGDEFSDHILGAEIRDRVMHDLPFSFYYFGVLFRYHLPWSLFTLAALIFWFTPQTETDPSTLKDSLFLRIKNRAGGLLEDSNKSLLFCLAWVVAPTLIFTLFRIEHSRYLLPLSPALAMITGYFLCQLADSKQISNAYFKYPFVATLGIYMILAFAGGVALWTIQPLFEVPLSVIFMPLCLGLGSLVLWRMHRKGERFRLVLSLAFLQIIFLGLLNGAAHPFLDRYPMKHFSEIIRAQGNGDEKITAYQLGSHRARLGIMTGQMAINVEDVQEIVNVAASPQPGFVVLREEDWNTHFQSLPLKIIARDTGWKKGGKKGPLIKAIWQEGILSQKDNLLETYFLLGLK</sequence>
<dbReference type="PANTHER" id="PTHR33908:SF3">
    <property type="entry name" value="UNDECAPRENYL PHOSPHATE-ALPHA-4-AMINO-4-DEOXY-L-ARABINOSE ARABINOSYL TRANSFERASE"/>
    <property type="match status" value="1"/>
</dbReference>
<feature type="transmembrane region" description="Helical" evidence="8">
    <location>
        <begin position="136"/>
        <end position="158"/>
    </location>
</feature>
<keyword evidence="3" id="KW-0328">Glycosyltransferase</keyword>
<dbReference type="GO" id="GO:0010041">
    <property type="term" value="P:response to iron(III) ion"/>
    <property type="evidence" value="ECO:0007669"/>
    <property type="project" value="TreeGrafter"/>
</dbReference>